<dbReference type="InterPro" id="IPR000581">
    <property type="entry name" value="ILV_EDD_N"/>
</dbReference>
<evidence type="ECO:0000256" key="6">
    <source>
        <dbReference type="ARBA" id="ARBA00022842"/>
    </source>
</evidence>
<keyword evidence="7" id="KW-0408">Iron</keyword>
<protein>
    <recommendedName>
        <fullName evidence="14">dihydroxy-acid dehydratase</fullName>
        <ecNumber evidence="14">4.2.1.9</ecNumber>
    </recommendedName>
</protein>
<evidence type="ECO:0000256" key="15">
    <source>
        <dbReference type="ARBA" id="ARBA00034078"/>
    </source>
</evidence>
<evidence type="ECO:0000256" key="13">
    <source>
        <dbReference type="ARBA" id="ARBA00029437"/>
    </source>
</evidence>
<dbReference type="Pfam" id="PF24877">
    <property type="entry name" value="ILV_EDD_C"/>
    <property type="match status" value="1"/>
</dbReference>
<evidence type="ECO:0000259" key="16">
    <source>
        <dbReference type="Pfam" id="PF00920"/>
    </source>
</evidence>
<gene>
    <name evidence="18" type="ORF">LCGC14_1971940</name>
</gene>
<dbReference type="Gene3D" id="3.50.30.80">
    <property type="entry name" value="IlvD/EDD C-terminal domain-like"/>
    <property type="match status" value="1"/>
</dbReference>
<comment type="pathway">
    <text evidence="13">Amino-acid biosynthesis; L-isoleucine biosynthesis; L-isoleucine from 2-oxobutanoate: step 3/4.</text>
</comment>
<comment type="cofactor">
    <cofactor evidence="15">
        <name>[2Fe-2S] cluster</name>
        <dbReference type="ChEBI" id="CHEBI:190135"/>
    </cofactor>
</comment>
<evidence type="ECO:0000256" key="3">
    <source>
        <dbReference type="ARBA" id="ARBA00022605"/>
    </source>
</evidence>
<dbReference type="AlphaFoldDB" id="A0A0F9FBV9"/>
<comment type="pathway">
    <text evidence="12">Amino-acid biosynthesis; L-valine biosynthesis; L-valine from pyruvate: step 3/4.</text>
</comment>
<keyword evidence="3" id="KW-0028">Amino-acid biosynthesis</keyword>
<evidence type="ECO:0000256" key="12">
    <source>
        <dbReference type="ARBA" id="ARBA00029436"/>
    </source>
</evidence>
<evidence type="ECO:0000256" key="2">
    <source>
        <dbReference type="ARBA" id="ARBA00006486"/>
    </source>
</evidence>
<keyword evidence="9" id="KW-0456">Lyase</keyword>
<evidence type="ECO:0000256" key="5">
    <source>
        <dbReference type="ARBA" id="ARBA00022723"/>
    </source>
</evidence>
<name>A0A0F9FBV9_9ZZZZ</name>
<dbReference type="InterPro" id="IPR056740">
    <property type="entry name" value="ILV_EDD_C"/>
</dbReference>
<evidence type="ECO:0000256" key="4">
    <source>
        <dbReference type="ARBA" id="ARBA00022714"/>
    </source>
</evidence>
<dbReference type="GO" id="GO:0051537">
    <property type="term" value="F:2 iron, 2 sulfur cluster binding"/>
    <property type="evidence" value="ECO:0007669"/>
    <property type="project" value="UniProtKB-KW"/>
</dbReference>
<dbReference type="UniPathway" id="UPA00047">
    <property type="reaction ID" value="UER00057"/>
</dbReference>
<evidence type="ECO:0000313" key="18">
    <source>
        <dbReference type="EMBL" id="KKL83718.1"/>
    </source>
</evidence>
<dbReference type="SUPFAM" id="SSF143975">
    <property type="entry name" value="IlvD/EDD N-terminal domain-like"/>
    <property type="match status" value="1"/>
</dbReference>
<dbReference type="NCBIfam" id="TIGR00110">
    <property type="entry name" value="ilvD"/>
    <property type="match status" value="1"/>
</dbReference>
<reference evidence="18" key="1">
    <citation type="journal article" date="2015" name="Nature">
        <title>Complex archaea that bridge the gap between prokaryotes and eukaryotes.</title>
        <authorList>
            <person name="Spang A."/>
            <person name="Saw J.H."/>
            <person name="Jorgensen S.L."/>
            <person name="Zaremba-Niedzwiedzka K."/>
            <person name="Martijn J."/>
            <person name="Lind A.E."/>
            <person name="van Eijk R."/>
            <person name="Schleper C."/>
            <person name="Guy L."/>
            <person name="Ettema T.J."/>
        </authorList>
    </citation>
    <scope>NUCLEOTIDE SEQUENCE</scope>
</reference>
<dbReference type="NCBIfam" id="NF002068">
    <property type="entry name" value="PRK00911.1"/>
    <property type="match status" value="1"/>
</dbReference>
<comment type="catalytic activity">
    <reaction evidence="11">
        <text>(2R)-2,3-dihydroxy-3-methylbutanoate = 3-methyl-2-oxobutanoate + H2O</text>
        <dbReference type="Rhea" id="RHEA:24809"/>
        <dbReference type="ChEBI" id="CHEBI:11851"/>
        <dbReference type="ChEBI" id="CHEBI:15377"/>
        <dbReference type="ChEBI" id="CHEBI:49072"/>
        <dbReference type="EC" id="4.2.1.9"/>
    </reaction>
    <physiologicalReaction direction="left-to-right" evidence="11">
        <dbReference type="Rhea" id="RHEA:24810"/>
    </physiologicalReaction>
</comment>
<keyword evidence="6" id="KW-0460">Magnesium</keyword>
<evidence type="ECO:0000256" key="7">
    <source>
        <dbReference type="ARBA" id="ARBA00023004"/>
    </source>
</evidence>
<organism evidence="18">
    <name type="scientific">marine sediment metagenome</name>
    <dbReference type="NCBI Taxonomy" id="412755"/>
    <lineage>
        <taxon>unclassified sequences</taxon>
        <taxon>metagenomes</taxon>
        <taxon>ecological metagenomes</taxon>
    </lineage>
</organism>
<feature type="domain" description="Dihydroxy-acid/6-phosphogluconate dehydratase N-terminal" evidence="16">
    <location>
        <begin position="1"/>
        <end position="251"/>
    </location>
</feature>
<evidence type="ECO:0000256" key="14">
    <source>
        <dbReference type="ARBA" id="ARBA00029490"/>
    </source>
</evidence>
<feature type="non-terminal residue" evidence="18">
    <location>
        <position position="1"/>
    </location>
</feature>
<evidence type="ECO:0000256" key="9">
    <source>
        <dbReference type="ARBA" id="ARBA00023239"/>
    </source>
</evidence>
<dbReference type="InterPro" id="IPR020558">
    <property type="entry name" value="DiOHA_6PGluconate_deHydtase_CS"/>
</dbReference>
<keyword evidence="8" id="KW-0411">Iron-sulfur</keyword>
<dbReference type="GO" id="GO:0009097">
    <property type="term" value="P:isoleucine biosynthetic process"/>
    <property type="evidence" value="ECO:0007669"/>
    <property type="project" value="UniProtKB-UniPathway"/>
</dbReference>
<dbReference type="FunFam" id="3.50.30.80:FF:000001">
    <property type="entry name" value="Dihydroxy-acid dehydratase"/>
    <property type="match status" value="1"/>
</dbReference>
<accession>A0A0F9FBV9</accession>
<dbReference type="InterPro" id="IPR037237">
    <property type="entry name" value="IlvD/EDD_N"/>
</dbReference>
<dbReference type="InterPro" id="IPR042096">
    <property type="entry name" value="Dihydro-acid_dehy_C"/>
</dbReference>
<keyword evidence="10" id="KW-0100">Branched-chain amino acid biosynthesis</keyword>
<dbReference type="UniPathway" id="UPA00049">
    <property type="reaction ID" value="UER00061"/>
</dbReference>
<evidence type="ECO:0000256" key="1">
    <source>
        <dbReference type="ARBA" id="ARBA00001946"/>
    </source>
</evidence>
<keyword evidence="4" id="KW-0001">2Fe-2S</keyword>
<comment type="cofactor">
    <cofactor evidence="1">
        <name>Mg(2+)</name>
        <dbReference type="ChEBI" id="CHEBI:18420"/>
    </cofactor>
</comment>
<dbReference type="EC" id="4.2.1.9" evidence="14"/>
<dbReference type="EMBL" id="LAZR01021903">
    <property type="protein sequence ID" value="KKL83718.1"/>
    <property type="molecule type" value="Genomic_DNA"/>
</dbReference>
<dbReference type="PROSITE" id="PS00887">
    <property type="entry name" value="ILVD_EDD_2"/>
    <property type="match status" value="1"/>
</dbReference>
<dbReference type="PANTHER" id="PTHR21000">
    <property type="entry name" value="DIHYDROXY-ACID DEHYDRATASE DAD"/>
    <property type="match status" value="1"/>
</dbReference>
<comment type="caution">
    <text evidence="18">The sequence shown here is derived from an EMBL/GenBank/DDBJ whole genome shotgun (WGS) entry which is preliminary data.</text>
</comment>
<dbReference type="SUPFAM" id="SSF52016">
    <property type="entry name" value="LeuD/IlvD-like"/>
    <property type="match status" value="1"/>
</dbReference>
<evidence type="ECO:0000256" key="8">
    <source>
        <dbReference type="ARBA" id="ARBA00023014"/>
    </source>
</evidence>
<sequence length="454" mass="47612">ADSIELMVMAHAYDALVTIAGCDKSLPGSLMAAARLNVPSVFLYGGTIMPGRFRGRDVTVQDVFEAVGAYEAGRMTEEELYELECAACPGEGSCAGMYTANTMACASEALGMALPYSASIPATDPRRDDLCRRTGEAALRLLEADLKPRDILTKAAFENAIAVVVAIGGSTNATLHLLAIAREAGVSLSLDDFDRIGRRTPHIADTRPGGRYVMADLDRVGGVPLLMKELLDGSLLNGEAMTVTGKTVAENLAGLQTDDGQDVVLPVDKPLEPTGTLVVLKGNLAPEGCVMKTSGVKKLQFSGPARVFDGEEATAEAVRERRIKAGDVVVIRYEGPKGGPGMREMLAVTAAIAGQGLGEDVALITDGRFSGATRGFMTGHVAPEAAVGGPIALVRDGDVISLDIPKRRIDVQVGDDEMKRRQDGWKAPATKYTSGALAKYARLVSSASEGAVCG</sequence>
<keyword evidence="5" id="KW-0479">Metal-binding</keyword>
<dbReference type="InterPro" id="IPR004404">
    <property type="entry name" value="DihydroxyA_deHydtase"/>
</dbReference>
<dbReference type="Pfam" id="PF00920">
    <property type="entry name" value="ILVD_EDD_N"/>
    <property type="match status" value="1"/>
</dbReference>
<comment type="similarity">
    <text evidence="2">Belongs to the IlvD/Edd family.</text>
</comment>
<evidence type="ECO:0000256" key="11">
    <source>
        <dbReference type="ARBA" id="ARBA00029304"/>
    </source>
</evidence>
<proteinExistence type="inferred from homology"/>
<evidence type="ECO:0000256" key="10">
    <source>
        <dbReference type="ARBA" id="ARBA00023304"/>
    </source>
</evidence>
<dbReference type="InterPro" id="IPR050165">
    <property type="entry name" value="DHAD_IlvD/Edd"/>
</dbReference>
<dbReference type="PROSITE" id="PS00886">
    <property type="entry name" value="ILVD_EDD_1"/>
    <property type="match status" value="1"/>
</dbReference>
<evidence type="ECO:0000259" key="17">
    <source>
        <dbReference type="Pfam" id="PF24877"/>
    </source>
</evidence>
<dbReference type="PANTHER" id="PTHR21000:SF5">
    <property type="entry name" value="DIHYDROXY-ACID DEHYDRATASE, MITOCHONDRIAL"/>
    <property type="match status" value="1"/>
</dbReference>
<dbReference type="GO" id="GO:0046872">
    <property type="term" value="F:metal ion binding"/>
    <property type="evidence" value="ECO:0007669"/>
    <property type="project" value="UniProtKB-KW"/>
</dbReference>
<dbReference type="GO" id="GO:0009099">
    <property type="term" value="P:L-valine biosynthetic process"/>
    <property type="evidence" value="ECO:0007669"/>
    <property type="project" value="UniProtKB-UniPathway"/>
</dbReference>
<feature type="domain" description="Dihydroxy-acid/6-phosphogluconate dehydratase C-terminal" evidence="17">
    <location>
        <begin position="262"/>
        <end position="451"/>
    </location>
</feature>
<dbReference type="GO" id="GO:0004160">
    <property type="term" value="F:dihydroxy-acid dehydratase activity"/>
    <property type="evidence" value="ECO:0007669"/>
    <property type="project" value="UniProtKB-EC"/>
</dbReference>